<evidence type="ECO:0000313" key="2">
    <source>
        <dbReference type="Proteomes" id="UP001302812"/>
    </source>
</evidence>
<evidence type="ECO:0000313" key="1">
    <source>
        <dbReference type="EMBL" id="KAK4115778.1"/>
    </source>
</evidence>
<name>A0AAN6YW70_9PEZI</name>
<sequence>MLTSRRISVGWDADQPRVCSSQRQSWLLPQFPSTVPEDQQSTVHSFRQSFCAHVSAYSHNEPGPRTVQRLLSHPTGSYVILDGNGRPQAIDP</sequence>
<dbReference type="EMBL" id="MU853334">
    <property type="protein sequence ID" value="KAK4115778.1"/>
    <property type="molecule type" value="Genomic_DNA"/>
</dbReference>
<comment type="caution">
    <text evidence="1">The sequence shown here is derived from an EMBL/GenBank/DDBJ whole genome shotgun (WGS) entry which is preliminary data.</text>
</comment>
<reference evidence="1" key="1">
    <citation type="journal article" date="2023" name="Mol. Phylogenet. Evol.">
        <title>Genome-scale phylogeny and comparative genomics of the fungal order Sordariales.</title>
        <authorList>
            <person name="Hensen N."/>
            <person name="Bonometti L."/>
            <person name="Westerberg I."/>
            <person name="Brannstrom I.O."/>
            <person name="Guillou S."/>
            <person name="Cros-Aarteil S."/>
            <person name="Calhoun S."/>
            <person name="Haridas S."/>
            <person name="Kuo A."/>
            <person name="Mondo S."/>
            <person name="Pangilinan J."/>
            <person name="Riley R."/>
            <person name="LaButti K."/>
            <person name="Andreopoulos B."/>
            <person name="Lipzen A."/>
            <person name="Chen C."/>
            <person name="Yan M."/>
            <person name="Daum C."/>
            <person name="Ng V."/>
            <person name="Clum A."/>
            <person name="Steindorff A."/>
            <person name="Ohm R.A."/>
            <person name="Martin F."/>
            <person name="Silar P."/>
            <person name="Natvig D.O."/>
            <person name="Lalanne C."/>
            <person name="Gautier V."/>
            <person name="Ament-Velasquez S.L."/>
            <person name="Kruys A."/>
            <person name="Hutchinson M.I."/>
            <person name="Powell A.J."/>
            <person name="Barry K."/>
            <person name="Miller A.N."/>
            <person name="Grigoriev I.V."/>
            <person name="Debuchy R."/>
            <person name="Gladieux P."/>
            <person name="Hiltunen Thoren M."/>
            <person name="Johannesson H."/>
        </authorList>
    </citation>
    <scope>NUCLEOTIDE SEQUENCE</scope>
    <source>
        <strain evidence="1">CBS 508.74</strain>
    </source>
</reference>
<keyword evidence="2" id="KW-1185">Reference proteome</keyword>
<accession>A0AAN6YW70</accession>
<dbReference type="RefSeq" id="XP_064673348.1">
    <property type="nucleotide sequence ID" value="XM_064814497.1"/>
</dbReference>
<reference evidence="1" key="2">
    <citation type="submission" date="2023-05" db="EMBL/GenBank/DDBJ databases">
        <authorList>
            <consortium name="Lawrence Berkeley National Laboratory"/>
            <person name="Steindorff A."/>
            <person name="Hensen N."/>
            <person name="Bonometti L."/>
            <person name="Westerberg I."/>
            <person name="Brannstrom I.O."/>
            <person name="Guillou S."/>
            <person name="Cros-Aarteil S."/>
            <person name="Calhoun S."/>
            <person name="Haridas S."/>
            <person name="Kuo A."/>
            <person name="Mondo S."/>
            <person name="Pangilinan J."/>
            <person name="Riley R."/>
            <person name="Labutti K."/>
            <person name="Andreopoulos B."/>
            <person name="Lipzen A."/>
            <person name="Chen C."/>
            <person name="Yanf M."/>
            <person name="Daum C."/>
            <person name="Ng V."/>
            <person name="Clum A."/>
            <person name="Ohm R."/>
            <person name="Martin F."/>
            <person name="Silar P."/>
            <person name="Natvig D."/>
            <person name="Lalanne C."/>
            <person name="Gautier V."/>
            <person name="Ament-Velasquez S.L."/>
            <person name="Kruys A."/>
            <person name="Hutchinson M.I."/>
            <person name="Powell A.J."/>
            <person name="Barry K."/>
            <person name="Miller A.N."/>
            <person name="Grigoriev I.V."/>
            <person name="Debuchy R."/>
            <person name="Gladieux P."/>
            <person name="Thoren M.H."/>
            <person name="Johannesson H."/>
        </authorList>
    </citation>
    <scope>NUCLEOTIDE SEQUENCE</scope>
    <source>
        <strain evidence="1">CBS 508.74</strain>
    </source>
</reference>
<dbReference type="AlphaFoldDB" id="A0AAN6YW70"/>
<protein>
    <submittedName>
        <fullName evidence="1">Uncharacterized protein</fullName>
    </submittedName>
</protein>
<proteinExistence type="predicted"/>
<dbReference type="GeneID" id="89938622"/>
<gene>
    <name evidence="1" type="ORF">N656DRAFT_775740</name>
</gene>
<dbReference type="Proteomes" id="UP001302812">
    <property type="component" value="Unassembled WGS sequence"/>
</dbReference>
<organism evidence="1 2">
    <name type="scientific">Canariomyces notabilis</name>
    <dbReference type="NCBI Taxonomy" id="2074819"/>
    <lineage>
        <taxon>Eukaryota</taxon>
        <taxon>Fungi</taxon>
        <taxon>Dikarya</taxon>
        <taxon>Ascomycota</taxon>
        <taxon>Pezizomycotina</taxon>
        <taxon>Sordariomycetes</taxon>
        <taxon>Sordariomycetidae</taxon>
        <taxon>Sordariales</taxon>
        <taxon>Chaetomiaceae</taxon>
        <taxon>Canariomyces</taxon>
    </lineage>
</organism>